<dbReference type="AlphaFoldDB" id="A0A3B6VJK4"/>
<dbReference type="KEGG" id="bpip:BPP43_03980"/>
<gene>
    <name evidence="1" type="ORF">BPP43_03980</name>
</gene>
<dbReference type="Pfam" id="PF12686">
    <property type="entry name" value="DUF3800"/>
    <property type="match status" value="1"/>
</dbReference>
<dbReference type="InterPro" id="IPR024524">
    <property type="entry name" value="DUF3800"/>
</dbReference>
<evidence type="ECO:0008006" key="3">
    <source>
        <dbReference type="Google" id="ProtNLM"/>
    </source>
</evidence>
<reference evidence="1 2" key="1">
    <citation type="journal article" date="2013" name="Genome Announc.">
        <title>Complete Genome Sequence of the Porcine Strain Brachyspira pilosicoli P43/6/78(T.).</title>
        <authorList>
            <person name="Lin C."/>
            <person name="den Bakker H.C."/>
            <person name="Suzuki H."/>
            <person name="Lefebure T."/>
            <person name="Ponnala L."/>
            <person name="Sun Q."/>
            <person name="Stanhope M.J."/>
            <person name="Wiedmann M."/>
            <person name="Duhamel G.E."/>
        </authorList>
    </citation>
    <scope>NUCLEOTIDE SEQUENCE [LARGE SCALE GENOMIC DNA]</scope>
    <source>
        <strain evidence="1 2">P43/6/78</strain>
    </source>
</reference>
<accession>A0A3B6VJK4</accession>
<keyword evidence="2" id="KW-1185">Reference proteome</keyword>
<evidence type="ECO:0000313" key="1">
    <source>
        <dbReference type="EMBL" id="AGA66086.1"/>
    </source>
</evidence>
<dbReference type="RefSeq" id="WP_015274213.1">
    <property type="nucleotide sequence ID" value="NC_019908.1"/>
</dbReference>
<protein>
    <recommendedName>
        <fullName evidence="3">DUF3800 domain-containing protein</fullName>
    </recommendedName>
</protein>
<organism evidence="1 2">
    <name type="scientific">Brachyspira pilosicoli P43/6/78</name>
    <dbReference type="NCBI Taxonomy" id="1042417"/>
    <lineage>
        <taxon>Bacteria</taxon>
        <taxon>Pseudomonadati</taxon>
        <taxon>Spirochaetota</taxon>
        <taxon>Spirochaetia</taxon>
        <taxon>Brachyspirales</taxon>
        <taxon>Brachyspiraceae</taxon>
        <taxon>Brachyspira</taxon>
    </lineage>
</organism>
<proteinExistence type="predicted"/>
<sequence>MLKETVFNLYIDESGNTGANMIDNEQKFFTYGAWLIQKSIENRSIKNLSNKYYYLFDKNNVEIKATKYFYKDKYYKKYKELFNDILKEKMYPFVLLLEKKYIISCFIVEVFFKTKNIINPIEYKELQEFKTAISNIIHNNITFYNSNIFNEFWSKNYNSKYTNQQILYNTKQEISKILDSNNLNYLSNYLDNINTNINIDELKAEEFFAGLLSKLLTHIIVYINYVNNYNNYKINYKINVFHDNLDGFKYIKKVIKKSNIESMLENNINFPLNTIDSKNNKIIQLADLLAGFFRILLNEKNINKYAKQIINQYFIDTFGVLKGNSVIYLSYDTEYKFLSNISKNGFPKIDIDNKKLIQYFNKYIEH</sequence>
<evidence type="ECO:0000313" key="2">
    <source>
        <dbReference type="Proteomes" id="UP000010793"/>
    </source>
</evidence>
<name>A0A3B6VJK4_BRAPL</name>
<dbReference type="EMBL" id="CP002873">
    <property type="protein sequence ID" value="AGA66086.1"/>
    <property type="molecule type" value="Genomic_DNA"/>
</dbReference>
<dbReference type="Proteomes" id="UP000010793">
    <property type="component" value="Chromosome"/>
</dbReference>